<gene>
    <name evidence="1" type="ORF">CFBP1159_19650</name>
    <name evidence="2" type="ORF">XAC301_20080</name>
</gene>
<reference evidence="1 3" key="1">
    <citation type="submission" date="2021-02" db="EMBL/GenBank/DDBJ databases">
        <authorList>
            <person name="Pothier F. J."/>
        </authorList>
    </citation>
    <scope>NUCLEOTIDE SEQUENCE</scope>
    <source>
        <strain evidence="2 3">301</strain>
        <strain evidence="1">CFBP 1159</strain>
    </source>
</reference>
<keyword evidence="3" id="KW-1185">Reference proteome</keyword>
<proteinExistence type="predicted"/>
<dbReference type="AlphaFoldDB" id="A0A8D6V2W0"/>
<dbReference type="EMBL" id="HG992338">
    <property type="protein sequence ID" value="CAE6765082.1"/>
    <property type="molecule type" value="Genomic_DNA"/>
</dbReference>
<name>A0A8D6V2W0_9XANT</name>
<evidence type="ECO:0000313" key="2">
    <source>
        <dbReference type="EMBL" id="CAE6765060.1"/>
    </source>
</evidence>
<dbReference type="EMBL" id="HG992338">
    <property type="protein sequence ID" value="CAE6765060.1"/>
    <property type="molecule type" value="Genomic_DNA"/>
</dbReference>
<dbReference type="Proteomes" id="UP000835287">
    <property type="component" value="Chromosome"/>
</dbReference>
<protein>
    <submittedName>
        <fullName evidence="1">Uncharacterized protein</fullName>
    </submittedName>
</protein>
<dbReference type="Proteomes" id="UP000835243">
    <property type="component" value="Chromosome"/>
</dbReference>
<dbReference type="EMBL" id="HG992341">
    <property type="protein sequence ID" value="CAE6762774.1"/>
    <property type="molecule type" value="Genomic_DNA"/>
</dbReference>
<sequence>MVVVFAQRGVADTNRAHPLAGAAGAAIASAGHPRGYATGKA</sequence>
<dbReference type="EMBL" id="HG992341">
    <property type="protein sequence ID" value="CAE6762802.1"/>
    <property type="molecule type" value="Genomic_DNA"/>
</dbReference>
<accession>A0A8D6V2W0</accession>
<evidence type="ECO:0000313" key="3">
    <source>
        <dbReference type="Proteomes" id="UP000835287"/>
    </source>
</evidence>
<evidence type="ECO:0000313" key="1">
    <source>
        <dbReference type="EMBL" id="CAE6762802.1"/>
    </source>
</evidence>
<organism evidence="1">
    <name type="scientific">Xanthomonas arboricola pv. corylina</name>
    <dbReference type="NCBI Taxonomy" id="487821"/>
    <lineage>
        <taxon>Bacteria</taxon>
        <taxon>Pseudomonadati</taxon>
        <taxon>Pseudomonadota</taxon>
        <taxon>Gammaproteobacteria</taxon>
        <taxon>Lysobacterales</taxon>
        <taxon>Lysobacteraceae</taxon>
        <taxon>Xanthomonas</taxon>
    </lineage>
</organism>